<dbReference type="SUPFAM" id="SSF54117">
    <property type="entry name" value="Interleukin 8-like chemokines"/>
    <property type="match status" value="1"/>
</dbReference>
<dbReference type="Pfam" id="PF00048">
    <property type="entry name" value="IL8"/>
    <property type="match status" value="1"/>
</dbReference>
<sequence>CSLTVHILFCLMEQCRILRFTQFFCLTVAEDQKVRKPCCTKVSTANVTDPIINIRLQRKSLPCVKAVIFKTEQGEFCSDPRQRWVKEKNITELETT</sequence>
<dbReference type="GO" id="GO:0005615">
    <property type="term" value="C:extracellular space"/>
    <property type="evidence" value="ECO:0007669"/>
    <property type="project" value="UniProtKB-KW"/>
</dbReference>
<evidence type="ECO:0000313" key="3">
    <source>
        <dbReference type="Ensembl" id="ENSCCRP00020103140.1"/>
    </source>
</evidence>
<evidence type="ECO:0000256" key="1">
    <source>
        <dbReference type="ARBA" id="ARBA00022514"/>
    </source>
</evidence>
<dbReference type="Proteomes" id="UP000694701">
    <property type="component" value="Unplaced"/>
</dbReference>
<protein>
    <recommendedName>
        <fullName evidence="2">Chemokine interleukin-8-like domain-containing protein</fullName>
    </recommendedName>
</protein>
<dbReference type="InterPro" id="IPR001811">
    <property type="entry name" value="Chemokine_IL8-like_dom"/>
</dbReference>
<proteinExistence type="predicted"/>
<organism evidence="3 4">
    <name type="scientific">Cyprinus carpio</name>
    <name type="common">Common carp</name>
    <dbReference type="NCBI Taxonomy" id="7962"/>
    <lineage>
        <taxon>Eukaryota</taxon>
        <taxon>Metazoa</taxon>
        <taxon>Chordata</taxon>
        <taxon>Craniata</taxon>
        <taxon>Vertebrata</taxon>
        <taxon>Euteleostomi</taxon>
        <taxon>Actinopterygii</taxon>
        <taxon>Neopterygii</taxon>
        <taxon>Teleostei</taxon>
        <taxon>Ostariophysi</taxon>
        <taxon>Cypriniformes</taxon>
        <taxon>Cyprinidae</taxon>
        <taxon>Cyprininae</taxon>
        <taxon>Cyprinus</taxon>
    </lineage>
</organism>
<evidence type="ECO:0000313" key="4">
    <source>
        <dbReference type="Proteomes" id="UP000694701"/>
    </source>
</evidence>
<dbReference type="InterPro" id="IPR036048">
    <property type="entry name" value="Interleukin_8-like_sf"/>
</dbReference>
<name>A0A8C2K673_CYPCA</name>
<dbReference type="AlphaFoldDB" id="A0A8C2K673"/>
<accession>A0A8C2K673</accession>
<dbReference type="GO" id="GO:0006955">
    <property type="term" value="P:immune response"/>
    <property type="evidence" value="ECO:0007669"/>
    <property type="project" value="InterPro"/>
</dbReference>
<keyword evidence="1" id="KW-0202">Cytokine</keyword>
<dbReference type="GO" id="GO:0008009">
    <property type="term" value="F:chemokine activity"/>
    <property type="evidence" value="ECO:0007669"/>
    <property type="project" value="InterPro"/>
</dbReference>
<evidence type="ECO:0000259" key="2">
    <source>
        <dbReference type="Pfam" id="PF00048"/>
    </source>
</evidence>
<dbReference type="Gene3D" id="2.40.50.40">
    <property type="match status" value="1"/>
</dbReference>
<dbReference type="Ensembl" id="ENSCCRT00020112685.1">
    <property type="protein sequence ID" value="ENSCCRP00020103140.1"/>
    <property type="gene ID" value="ENSCCRG00020047166.1"/>
</dbReference>
<reference evidence="3" key="1">
    <citation type="submission" date="2025-08" db="UniProtKB">
        <authorList>
            <consortium name="Ensembl"/>
        </authorList>
    </citation>
    <scope>IDENTIFICATION</scope>
</reference>
<feature type="domain" description="Chemokine interleukin-8-like" evidence="2">
    <location>
        <begin position="37"/>
        <end position="87"/>
    </location>
</feature>